<dbReference type="EMBL" id="CATOCA020000001">
    <property type="protein sequence ID" value="CAJ1099197.1"/>
    <property type="molecule type" value="Genomic_DNA"/>
</dbReference>
<keyword evidence="2" id="KW-1185">Reference proteome</keyword>
<comment type="caution">
    <text evidence="1">The sequence shown here is derived from an EMBL/GenBank/DDBJ whole genome shotgun (WGS) entry which is preliminary data.</text>
</comment>
<evidence type="ECO:0000313" key="2">
    <source>
        <dbReference type="Proteomes" id="UP001162480"/>
    </source>
</evidence>
<reference evidence="1" key="1">
    <citation type="submission" date="2023-08" db="EMBL/GenBank/DDBJ databases">
        <authorList>
            <person name="Alioto T."/>
            <person name="Alioto T."/>
            <person name="Gomez Garrido J."/>
        </authorList>
    </citation>
    <scope>NUCLEOTIDE SEQUENCE</scope>
</reference>
<accession>A0AA36HJ16</accession>
<dbReference type="AlphaFoldDB" id="A0AA36HJ16"/>
<proteinExistence type="predicted"/>
<evidence type="ECO:0000313" key="1">
    <source>
        <dbReference type="EMBL" id="CAJ1099197.1"/>
    </source>
</evidence>
<gene>
    <name evidence="1" type="ORF">OCTVUL_1B009362</name>
</gene>
<sequence>MNEKKLSVFIYHRVSSININEFDSMDANVIDFSINQRGSDGFESNLSFSNNEEGNYLLNSNSIVEGLSRGGNSLHDRGNKEKCLTINSCKRKEAVYGAEVISGGNLYIYIGSSANDINKQGFKPLPFF</sequence>
<dbReference type="Proteomes" id="UP001162480">
    <property type="component" value="Unassembled WGS sequence"/>
</dbReference>
<organism evidence="1 2">
    <name type="scientific">Octopus vulgaris</name>
    <name type="common">Common octopus</name>
    <dbReference type="NCBI Taxonomy" id="6645"/>
    <lineage>
        <taxon>Eukaryota</taxon>
        <taxon>Metazoa</taxon>
        <taxon>Spiralia</taxon>
        <taxon>Lophotrochozoa</taxon>
        <taxon>Mollusca</taxon>
        <taxon>Cephalopoda</taxon>
        <taxon>Coleoidea</taxon>
        <taxon>Octopodiformes</taxon>
        <taxon>Octopoda</taxon>
        <taxon>Incirrata</taxon>
        <taxon>Octopodidae</taxon>
        <taxon>Octopus</taxon>
    </lineage>
</organism>
<protein>
    <submittedName>
        <fullName evidence="1">Uncharacterized protein</fullName>
    </submittedName>
</protein>
<name>A0AA36HJ16_OCTVU</name>